<reference evidence="1 2" key="1">
    <citation type="submission" date="2016-08" db="EMBL/GenBank/DDBJ databases">
        <authorList>
            <person name="Loux V."/>
            <person name="Rue O."/>
        </authorList>
    </citation>
    <scope>NUCLEOTIDE SEQUENCE [LARGE SCALE GENOMIC DNA]</scope>
    <source>
        <strain evidence="1 2">AFSSA_08CEB44bac</strain>
    </source>
</reference>
<dbReference type="AlphaFoldDB" id="A0AAX2CN88"/>
<name>A0AAX2CN88_9BACI</name>
<sequence>MDVELLAFIWEVEHPLEWVIRSL</sequence>
<organism evidence="1 2">
    <name type="scientific">Bacillus cytotoxicus</name>
    <dbReference type="NCBI Taxonomy" id="580165"/>
    <lineage>
        <taxon>Bacteria</taxon>
        <taxon>Bacillati</taxon>
        <taxon>Bacillota</taxon>
        <taxon>Bacilli</taxon>
        <taxon>Bacillales</taxon>
        <taxon>Bacillaceae</taxon>
        <taxon>Bacillus</taxon>
        <taxon>Bacillus cereus group</taxon>
    </lineage>
</organism>
<dbReference type="EMBL" id="FMIK01000063">
    <property type="protein sequence ID" value="SCM07029.1"/>
    <property type="molecule type" value="Genomic_DNA"/>
</dbReference>
<proteinExistence type="predicted"/>
<gene>
    <name evidence="1" type="ORF">BCB44BAC_04368</name>
</gene>
<evidence type="ECO:0000313" key="2">
    <source>
        <dbReference type="Proteomes" id="UP000242164"/>
    </source>
</evidence>
<dbReference type="Proteomes" id="UP000242164">
    <property type="component" value="Unassembled WGS sequence"/>
</dbReference>
<accession>A0AAX2CN88</accession>
<evidence type="ECO:0000313" key="1">
    <source>
        <dbReference type="EMBL" id="SCM07029.1"/>
    </source>
</evidence>
<comment type="caution">
    <text evidence="1">The sequence shown here is derived from an EMBL/GenBank/DDBJ whole genome shotgun (WGS) entry which is preliminary data.</text>
</comment>
<protein>
    <submittedName>
        <fullName evidence="1">Uncharacterized protein</fullName>
    </submittedName>
</protein>